<dbReference type="Gene3D" id="3.40.50.880">
    <property type="match status" value="1"/>
</dbReference>
<dbReference type="Pfam" id="PF07722">
    <property type="entry name" value="Peptidase_C26"/>
    <property type="match status" value="1"/>
</dbReference>
<dbReference type="GO" id="GO:0006598">
    <property type="term" value="P:polyamine catabolic process"/>
    <property type="evidence" value="ECO:0007669"/>
    <property type="project" value="TreeGrafter"/>
</dbReference>
<dbReference type="Proteomes" id="UP000228495">
    <property type="component" value="Unassembled WGS sequence"/>
</dbReference>
<dbReference type="InterPro" id="IPR044668">
    <property type="entry name" value="PuuD-like"/>
</dbReference>
<dbReference type="EMBL" id="PCSU01000017">
    <property type="protein sequence ID" value="PIP56764.1"/>
    <property type="molecule type" value="Genomic_DNA"/>
</dbReference>
<comment type="caution">
    <text evidence="1">The sequence shown here is derived from an EMBL/GenBank/DDBJ whole genome shotgun (WGS) entry which is preliminary data.</text>
</comment>
<dbReference type="PANTHER" id="PTHR43235:SF1">
    <property type="entry name" value="GLUTAMINE AMIDOTRANSFERASE PB2B2.05-RELATED"/>
    <property type="match status" value="1"/>
</dbReference>
<protein>
    <submittedName>
        <fullName evidence="1">Uncharacterized protein</fullName>
    </submittedName>
</protein>
<organism evidence="1 2">
    <name type="scientific">candidate division WWE3 bacterium CG22_combo_CG10-13_8_21_14_all_39_12</name>
    <dbReference type="NCBI Taxonomy" id="1975094"/>
    <lineage>
        <taxon>Bacteria</taxon>
        <taxon>Katanobacteria</taxon>
    </lineage>
</organism>
<sequence>MNYVLIPLSIGIPEPLISQMHIVRRSYQQKLIPRNLTPLFISTLFTKEMIDDAYEKASGILLMGGLDINPTLYGQPRDAETKVVNDELDALEFSIAKRAINDKKSLLGICRGMQMINVACGGTLVQHVPSICAVSHDCGGYDTLGDVVTDISMGPDTKLSKITNMTETKVNCGHHQSVDELGKGLRVCAQDKNGIVEAIESTNPRHFMVGLQGHIETQESIFSDKIFDVFAGAVGD</sequence>
<dbReference type="GO" id="GO:0005829">
    <property type="term" value="C:cytosol"/>
    <property type="evidence" value="ECO:0007669"/>
    <property type="project" value="TreeGrafter"/>
</dbReference>
<dbReference type="InterPro" id="IPR029062">
    <property type="entry name" value="Class_I_gatase-like"/>
</dbReference>
<dbReference type="InterPro" id="IPR011697">
    <property type="entry name" value="Peptidase_C26"/>
</dbReference>
<proteinExistence type="predicted"/>
<dbReference type="AlphaFoldDB" id="A0A2H0BGK5"/>
<evidence type="ECO:0000313" key="1">
    <source>
        <dbReference type="EMBL" id="PIP56764.1"/>
    </source>
</evidence>
<dbReference type="PANTHER" id="PTHR43235">
    <property type="entry name" value="GLUTAMINE AMIDOTRANSFERASE PB2B2.05-RELATED"/>
    <property type="match status" value="1"/>
</dbReference>
<evidence type="ECO:0000313" key="2">
    <source>
        <dbReference type="Proteomes" id="UP000228495"/>
    </source>
</evidence>
<name>A0A2H0BGK5_UNCKA</name>
<accession>A0A2H0BGK5</accession>
<dbReference type="PROSITE" id="PS51273">
    <property type="entry name" value="GATASE_TYPE_1"/>
    <property type="match status" value="1"/>
</dbReference>
<gene>
    <name evidence="1" type="ORF">COX05_01305</name>
</gene>
<dbReference type="GO" id="GO:0033969">
    <property type="term" value="F:gamma-glutamyl-gamma-aminobutyrate hydrolase activity"/>
    <property type="evidence" value="ECO:0007669"/>
    <property type="project" value="TreeGrafter"/>
</dbReference>
<dbReference type="SUPFAM" id="SSF52317">
    <property type="entry name" value="Class I glutamine amidotransferase-like"/>
    <property type="match status" value="1"/>
</dbReference>
<reference evidence="1 2" key="1">
    <citation type="submission" date="2017-09" db="EMBL/GenBank/DDBJ databases">
        <title>Depth-based differentiation of microbial function through sediment-hosted aquifers and enrichment of novel symbionts in the deep terrestrial subsurface.</title>
        <authorList>
            <person name="Probst A.J."/>
            <person name="Ladd B."/>
            <person name="Jarett J.K."/>
            <person name="Geller-Mcgrath D.E."/>
            <person name="Sieber C.M."/>
            <person name="Emerson J.B."/>
            <person name="Anantharaman K."/>
            <person name="Thomas B.C."/>
            <person name="Malmstrom R."/>
            <person name="Stieglmeier M."/>
            <person name="Klingl A."/>
            <person name="Woyke T."/>
            <person name="Ryan C.M."/>
            <person name="Banfield J.F."/>
        </authorList>
    </citation>
    <scope>NUCLEOTIDE SEQUENCE [LARGE SCALE GENOMIC DNA]</scope>
    <source>
        <strain evidence="1">CG22_combo_CG10-13_8_21_14_all_39_12</strain>
    </source>
</reference>